<organism evidence="1 2">
    <name type="scientific">Rhizobium rhizophilum</name>
    <dbReference type="NCBI Taxonomy" id="1850373"/>
    <lineage>
        <taxon>Bacteria</taxon>
        <taxon>Pseudomonadati</taxon>
        <taxon>Pseudomonadota</taxon>
        <taxon>Alphaproteobacteria</taxon>
        <taxon>Hyphomicrobiales</taxon>
        <taxon>Rhizobiaceae</taxon>
        <taxon>Rhizobium/Agrobacterium group</taxon>
        <taxon>Rhizobium</taxon>
    </lineage>
</organism>
<evidence type="ECO:0000313" key="2">
    <source>
        <dbReference type="Proteomes" id="UP000309667"/>
    </source>
</evidence>
<dbReference type="RefSeq" id="WP_136558350.1">
    <property type="nucleotide sequence ID" value="NZ_JBKBQL010000004.1"/>
</dbReference>
<name>A0ABY2QW04_9HYPH</name>
<accession>A0ABY2QW04</accession>
<evidence type="ECO:0000313" key="1">
    <source>
        <dbReference type="EMBL" id="THV13640.1"/>
    </source>
</evidence>
<keyword evidence="2" id="KW-1185">Reference proteome</keyword>
<proteinExistence type="predicted"/>
<sequence>MYNDTLNHLKTQIFPADIGDCDRLKTHFKQHLETAVSSVDANDYVEDCLFQIDEALERLCESRGESLEVRNYLLGAIEALRDELHLCDVNMDVRQVVVGF</sequence>
<reference evidence="1 2" key="1">
    <citation type="submission" date="2019-04" db="EMBL/GenBank/DDBJ databases">
        <title>Genome sequence of strain 7209-2.</title>
        <authorList>
            <person name="Gao J."/>
            <person name="Sun J."/>
        </authorList>
    </citation>
    <scope>NUCLEOTIDE SEQUENCE [LARGE SCALE GENOMIC DNA]</scope>
    <source>
        <strain evidence="1 2">7209-2</strain>
    </source>
</reference>
<protein>
    <submittedName>
        <fullName evidence="1">Uncharacterized protein</fullName>
    </submittedName>
</protein>
<dbReference type="Proteomes" id="UP000309667">
    <property type="component" value="Unassembled WGS sequence"/>
</dbReference>
<dbReference type="EMBL" id="STGT01000003">
    <property type="protein sequence ID" value="THV13640.1"/>
    <property type="molecule type" value="Genomic_DNA"/>
</dbReference>
<comment type="caution">
    <text evidence="1">The sequence shown here is derived from an EMBL/GenBank/DDBJ whole genome shotgun (WGS) entry which is preliminary data.</text>
</comment>
<gene>
    <name evidence="1" type="ORF">E9677_12030</name>
</gene>